<feature type="non-terminal residue" evidence="1">
    <location>
        <position position="103"/>
    </location>
</feature>
<dbReference type="EMBL" id="JASNGB010000439">
    <property type="protein sequence ID" value="MDL2345979.1"/>
    <property type="molecule type" value="Genomic_DNA"/>
</dbReference>
<dbReference type="Proteomes" id="UP001302059">
    <property type="component" value="Unassembled WGS sequence"/>
</dbReference>
<proteinExistence type="predicted"/>
<keyword evidence="2" id="KW-1185">Reference proteome</keyword>
<accession>A0ABT7JQQ9</accession>
<gene>
    <name evidence="1" type="ORF">QOL99_17760</name>
</gene>
<evidence type="ECO:0000313" key="1">
    <source>
        <dbReference type="EMBL" id="MDL2345979.1"/>
    </source>
</evidence>
<feature type="non-terminal residue" evidence="1">
    <location>
        <position position="1"/>
    </location>
</feature>
<organism evidence="1 2">
    <name type="scientific">Deinococcus rhizophilus</name>
    <dbReference type="NCBI Taxonomy" id="3049544"/>
    <lineage>
        <taxon>Bacteria</taxon>
        <taxon>Thermotogati</taxon>
        <taxon>Deinococcota</taxon>
        <taxon>Deinococci</taxon>
        <taxon>Deinococcales</taxon>
        <taxon>Deinococcaceae</taxon>
        <taxon>Deinococcus</taxon>
    </lineage>
</organism>
<name>A0ABT7JQQ9_9DEIO</name>
<reference evidence="1 2" key="1">
    <citation type="submission" date="2023-05" db="EMBL/GenBank/DDBJ databases">
        <authorList>
            <person name="Gao F."/>
        </authorList>
    </citation>
    <scope>NUCLEOTIDE SEQUENCE [LARGE SCALE GENOMIC DNA]</scope>
    <source>
        <strain evidence="1 2">MIMF12</strain>
    </source>
</reference>
<evidence type="ECO:0000313" key="2">
    <source>
        <dbReference type="Proteomes" id="UP001302059"/>
    </source>
</evidence>
<comment type="caution">
    <text evidence="1">The sequence shown here is derived from an EMBL/GenBank/DDBJ whole genome shotgun (WGS) entry which is preliminary data.</text>
</comment>
<protein>
    <submittedName>
        <fullName evidence="1">Transcriptional regulator</fullName>
    </submittedName>
</protein>
<sequence length="103" mass="10837">DLLALLAVSPGGLPREAAQEALFPDADPQVGERNFRVTLHALGQVLEEGVASGTFLERGDWLRLQPGPDLTVDLHEAWAWLDAPPGTPGRAPALLALPGELAG</sequence>